<reference evidence="1" key="1">
    <citation type="submission" date="2016-10" db="EMBL/GenBank/DDBJ databases">
        <title>Sequence of Gallionella enrichment culture.</title>
        <authorList>
            <person name="Poehlein A."/>
            <person name="Muehling M."/>
            <person name="Daniel R."/>
        </authorList>
    </citation>
    <scope>NUCLEOTIDE SEQUENCE</scope>
</reference>
<proteinExistence type="predicted"/>
<protein>
    <submittedName>
        <fullName evidence="1">Uncharacterized protein</fullName>
    </submittedName>
</protein>
<accession>A0A1J5PWM3</accession>
<dbReference type="AlphaFoldDB" id="A0A1J5PWM3"/>
<evidence type="ECO:0000313" key="1">
    <source>
        <dbReference type="EMBL" id="OIQ71956.1"/>
    </source>
</evidence>
<name>A0A1J5PWM3_9ZZZZ</name>
<sequence>MLGGDHHRVEADHPAPLVLHRHLGFPVGPEPGQLAVLPDLGELAGQGVGVVDGRRHQLRRLPAGIAEHQALVPGPARVHAHGDVGALPVNGHHHRAGGVVETLVVVVVADVAHHVPRQLGHRDVGVRRDLARHQHQPRGQQGLAGHAAAGVILQGRIQNRIGNLVGHLVRMAFRDAFRGEEALVHVHARSSKEGGWVRGGRRGSCRRTGACVPGCRRG</sequence>
<comment type="caution">
    <text evidence="1">The sequence shown here is derived from an EMBL/GenBank/DDBJ whole genome shotgun (WGS) entry which is preliminary data.</text>
</comment>
<gene>
    <name evidence="1" type="ORF">GALL_464220</name>
</gene>
<dbReference type="EMBL" id="MLJW01003485">
    <property type="protein sequence ID" value="OIQ71956.1"/>
    <property type="molecule type" value="Genomic_DNA"/>
</dbReference>
<organism evidence="1">
    <name type="scientific">mine drainage metagenome</name>
    <dbReference type="NCBI Taxonomy" id="410659"/>
    <lineage>
        <taxon>unclassified sequences</taxon>
        <taxon>metagenomes</taxon>
        <taxon>ecological metagenomes</taxon>
    </lineage>
</organism>